<dbReference type="InterPro" id="IPR002781">
    <property type="entry name" value="TM_pro_TauE-like"/>
</dbReference>
<comment type="subcellular location">
    <subcellularLocation>
        <location evidence="6">Cell membrane</location>
        <topology evidence="6">Multi-pass membrane protein</topology>
    </subcellularLocation>
    <subcellularLocation>
        <location evidence="1">Membrane</location>
        <topology evidence="1">Multi-pass membrane protein</topology>
    </subcellularLocation>
</comment>
<evidence type="ECO:0000313" key="7">
    <source>
        <dbReference type="EMBL" id="KAA9131311.1"/>
    </source>
</evidence>
<keyword evidence="8" id="KW-1185">Reference proteome</keyword>
<proteinExistence type="inferred from homology"/>
<dbReference type="Pfam" id="PF01925">
    <property type="entry name" value="TauE"/>
    <property type="match status" value="1"/>
</dbReference>
<keyword evidence="5 6" id="KW-0472">Membrane</keyword>
<feature type="transmembrane region" description="Helical" evidence="6">
    <location>
        <begin position="57"/>
        <end position="76"/>
    </location>
</feature>
<dbReference type="PANTHER" id="PTHR43483">
    <property type="entry name" value="MEMBRANE TRANSPORTER PROTEIN HI_0806-RELATED"/>
    <property type="match status" value="1"/>
</dbReference>
<evidence type="ECO:0000256" key="3">
    <source>
        <dbReference type="ARBA" id="ARBA00022692"/>
    </source>
</evidence>
<sequence>MRPPREPALSPVDLVVIGAIAGFLAGFLGIGGGLVIVPALTLLFSRDSAYAPLATHMAVATSLAVMLVTSLSSIVAHARRRAVDWPQVGRFVPGLLVGAAIGAVLADHLDTRQLALVFALFVTAAGIQLLVARTPEKQRPQPGKAIQAGVATVIGALSSMVGIGGGSLTAPWLMWHGSLPQRAVATAAACGYPIAVAGALTFVVLGRELGLGVTGYVDLQAFAGIAIAGVLTAPIGAAVVHHTDPARVRKIFGFCLLAVAARMAWGA</sequence>
<evidence type="ECO:0000256" key="5">
    <source>
        <dbReference type="ARBA" id="ARBA00023136"/>
    </source>
</evidence>
<feature type="transmembrane region" description="Helical" evidence="6">
    <location>
        <begin position="183"/>
        <end position="205"/>
    </location>
</feature>
<organism evidence="7 8">
    <name type="scientific">Marinihelvus fidelis</name>
    <dbReference type="NCBI Taxonomy" id="2613842"/>
    <lineage>
        <taxon>Bacteria</taxon>
        <taxon>Pseudomonadati</taxon>
        <taxon>Pseudomonadota</taxon>
        <taxon>Gammaproteobacteria</taxon>
        <taxon>Chromatiales</taxon>
        <taxon>Wenzhouxiangellaceae</taxon>
        <taxon>Marinihelvus</taxon>
    </lineage>
</organism>
<feature type="transmembrane region" description="Helical" evidence="6">
    <location>
        <begin position="12"/>
        <end position="37"/>
    </location>
</feature>
<gene>
    <name evidence="7" type="ORF">F3N42_08265</name>
</gene>
<keyword evidence="6" id="KW-1003">Cell membrane</keyword>
<keyword evidence="3 6" id="KW-0812">Transmembrane</keyword>
<accession>A0A5N0T964</accession>
<evidence type="ECO:0000256" key="1">
    <source>
        <dbReference type="ARBA" id="ARBA00004141"/>
    </source>
</evidence>
<evidence type="ECO:0000256" key="6">
    <source>
        <dbReference type="RuleBase" id="RU363041"/>
    </source>
</evidence>
<comment type="caution">
    <text evidence="7">The sequence shown here is derived from an EMBL/GenBank/DDBJ whole genome shotgun (WGS) entry which is preliminary data.</text>
</comment>
<keyword evidence="4 6" id="KW-1133">Transmembrane helix</keyword>
<reference evidence="7 8" key="1">
    <citation type="submission" date="2019-09" db="EMBL/GenBank/DDBJ databases">
        <title>Wenzhouxiangella sp. Genome sequencing and assembly.</title>
        <authorList>
            <person name="Zhang R."/>
        </authorList>
    </citation>
    <scope>NUCLEOTIDE SEQUENCE [LARGE SCALE GENOMIC DNA]</scope>
    <source>
        <strain evidence="7 8">W260</strain>
    </source>
</reference>
<evidence type="ECO:0000256" key="4">
    <source>
        <dbReference type="ARBA" id="ARBA00022989"/>
    </source>
</evidence>
<feature type="transmembrane region" description="Helical" evidence="6">
    <location>
        <begin position="144"/>
        <end position="163"/>
    </location>
</feature>
<dbReference type="EMBL" id="VYXP01000005">
    <property type="protein sequence ID" value="KAA9131311.1"/>
    <property type="molecule type" value="Genomic_DNA"/>
</dbReference>
<evidence type="ECO:0000256" key="2">
    <source>
        <dbReference type="ARBA" id="ARBA00009142"/>
    </source>
</evidence>
<dbReference type="AlphaFoldDB" id="A0A5N0T964"/>
<feature type="transmembrane region" description="Helical" evidence="6">
    <location>
        <begin position="217"/>
        <end position="240"/>
    </location>
</feature>
<evidence type="ECO:0000313" key="8">
    <source>
        <dbReference type="Proteomes" id="UP000325372"/>
    </source>
</evidence>
<name>A0A5N0T964_9GAMM</name>
<dbReference type="PANTHER" id="PTHR43483:SF3">
    <property type="entry name" value="MEMBRANE TRANSPORTER PROTEIN HI_0806-RELATED"/>
    <property type="match status" value="1"/>
</dbReference>
<dbReference type="Proteomes" id="UP000325372">
    <property type="component" value="Unassembled WGS sequence"/>
</dbReference>
<dbReference type="GO" id="GO:0005886">
    <property type="term" value="C:plasma membrane"/>
    <property type="evidence" value="ECO:0007669"/>
    <property type="project" value="UniProtKB-SubCell"/>
</dbReference>
<comment type="similarity">
    <text evidence="2 6">Belongs to the 4-toluene sulfonate uptake permease (TSUP) (TC 2.A.102) family.</text>
</comment>
<feature type="transmembrane region" description="Helical" evidence="6">
    <location>
        <begin position="112"/>
        <end position="132"/>
    </location>
</feature>
<protein>
    <recommendedName>
        <fullName evidence="6">Probable membrane transporter protein</fullName>
    </recommendedName>
</protein>
<feature type="transmembrane region" description="Helical" evidence="6">
    <location>
        <begin position="88"/>
        <end position="106"/>
    </location>
</feature>